<organism evidence="2 3">
    <name type="scientific">Cylicostephanus goldi</name>
    <name type="common">Nematode worm</name>
    <dbReference type="NCBI Taxonomy" id="71465"/>
    <lineage>
        <taxon>Eukaryota</taxon>
        <taxon>Metazoa</taxon>
        <taxon>Ecdysozoa</taxon>
        <taxon>Nematoda</taxon>
        <taxon>Chromadorea</taxon>
        <taxon>Rhabditida</taxon>
        <taxon>Rhabditina</taxon>
        <taxon>Rhabditomorpha</taxon>
        <taxon>Strongyloidea</taxon>
        <taxon>Strongylidae</taxon>
        <taxon>Cylicostephanus</taxon>
    </lineage>
</organism>
<proteinExistence type="predicted"/>
<feature type="region of interest" description="Disordered" evidence="1">
    <location>
        <begin position="48"/>
        <end position="75"/>
    </location>
</feature>
<dbReference type="Proteomes" id="UP000271889">
    <property type="component" value="Unassembled WGS sequence"/>
</dbReference>
<keyword evidence="3" id="KW-1185">Reference proteome</keyword>
<reference evidence="2 3" key="1">
    <citation type="submission" date="2018-11" db="EMBL/GenBank/DDBJ databases">
        <authorList>
            <consortium name="Pathogen Informatics"/>
        </authorList>
    </citation>
    <scope>NUCLEOTIDE SEQUENCE [LARGE SCALE GENOMIC DNA]</scope>
</reference>
<sequence>MLATSRPLIVGITVFYVNLAKTEDIQDVRVGRHRDKLELIRDSLRPFEQTGSDASAATPEQNITHAESHSPVVDPSVNSGILEQQRAMVDNLIAQGYEQVRVYNFTIFL</sequence>
<name>A0A3P7NKX4_CYLGO</name>
<feature type="compositionally biased region" description="Polar residues" evidence="1">
    <location>
        <begin position="49"/>
        <end position="65"/>
    </location>
</feature>
<evidence type="ECO:0000313" key="2">
    <source>
        <dbReference type="EMBL" id="VDN35037.1"/>
    </source>
</evidence>
<accession>A0A3P7NKX4</accession>
<evidence type="ECO:0000256" key="1">
    <source>
        <dbReference type="SAM" id="MobiDB-lite"/>
    </source>
</evidence>
<gene>
    <name evidence="2" type="ORF">CGOC_LOCUS12817</name>
</gene>
<evidence type="ECO:0000313" key="3">
    <source>
        <dbReference type="Proteomes" id="UP000271889"/>
    </source>
</evidence>
<protein>
    <submittedName>
        <fullName evidence="2">Uncharacterized protein</fullName>
    </submittedName>
</protein>
<dbReference type="OrthoDB" id="5849750at2759"/>
<dbReference type="AlphaFoldDB" id="A0A3P7NKX4"/>
<dbReference type="EMBL" id="UYRV01125941">
    <property type="protein sequence ID" value="VDN35037.1"/>
    <property type="molecule type" value="Genomic_DNA"/>
</dbReference>